<evidence type="ECO:0000256" key="3">
    <source>
        <dbReference type="ARBA" id="ARBA00022722"/>
    </source>
</evidence>
<evidence type="ECO:0000256" key="1">
    <source>
        <dbReference type="ARBA" id="ARBA00006620"/>
    </source>
</evidence>
<keyword evidence="9" id="KW-1185">Reference proteome</keyword>
<evidence type="ECO:0000313" key="9">
    <source>
        <dbReference type="Proteomes" id="UP000199611"/>
    </source>
</evidence>
<dbReference type="GO" id="GO:0016787">
    <property type="term" value="F:hydrolase activity"/>
    <property type="evidence" value="ECO:0007669"/>
    <property type="project" value="UniProtKB-KW"/>
</dbReference>
<keyword evidence="6" id="KW-0694">RNA-binding</keyword>
<dbReference type="STRING" id="39841.SAMN05660836_01527"/>
<sequence length="75" mass="8613">MSKKLPRVTVEEVIRVLERVGFFLSRQSGSHRIYKNPDGKRVTVPYHAGKTLHPKVLKSILKDAGLTLERFKELL</sequence>
<organism evidence="8 9">
    <name type="scientific">Thermodesulforhabdus norvegica</name>
    <dbReference type="NCBI Taxonomy" id="39841"/>
    <lineage>
        <taxon>Bacteria</taxon>
        <taxon>Pseudomonadati</taxon>
        <taxon>Thermodesulfobacteriota</taxon>
        <taxon>Syntrophobacteria</taxon>
        <taxon>Syntrophobacterales</taxon>
        <taxon>Thermodesulforhabdaceae</taxon>
        <taxon>Thermodesulforhabdus</taxon>
    </lineage>
</organism>
<dbReference type="GO" id="GO:0004519">
    <property type="term" value="F:endonuclease activity"/>
    <property type="evidence" value="ECO:0007669"/>
    <property type="project" value="UniProtKB-KW"/>
</dbReference>
<dbReference type="AlphaFoldDB" id="A0A1I4TTY5"/>
<name>A0A1I4TTY5_9BACT</name>
<accession>A0A1I4TTY5</accession>
<dbReference type="Pfam" id="PF07927">
    <property type="entry name" value="HicA_toxin"/>
    <property type="match status" value="1"/>
</dbReference>
<keyword evidence="4" id="KW-0255">Endonuclease</keyword>
<dbReference type="InterPro" id="IPR012933">
    <property type="entry name" value="HicA_mRNA_interferase"/>
</dbReference>
<keyword evidence="5" id="KW-0378">Hydrolase</keyword>
<dbReference type="SUPFAM" id="SSF54786">
    <property type="entry name" value="YcfA/nrd intein domain"/>
    <property type="match status" value="1"/>
</dbReference>
<evidence type="ECO:0000313" key="8">
    <source>
        <dbReference type="EMBL" id="SFM80242.1"/>
    </source>
</evidence>
<keyword evidence="2" id="KW-1277">Toxin-antitoxin system</keyword>
<dbReference type="PANTHER" id="PTHR34873:SF3">
    <property type="entry name" value="ADDICTION MODULE TOXIN, HICA FAMILY"/>
    <property type="match status" value="1"/>
</dbReference>
<evidence type="ECO:0000256" key="2">
    <source>
        <dbReference type="ARBA" id="ARBA00022649"/>
    </source>
</evidence>
<dbReference type="GO" id="GO:0003729">
    <property type="term" value="F:mRNA binding"/>
    <property type="evidence" value="ECO:0007669"/>
    <property type="project" value="InterPro"/>
</dbReference>
<reference evidence="8 9" key="1">
    <citation type="submission" date="2016-10" db="EMBL/GenBank/DDBJ databases">
        <authorList>
            <person name="de Groot N.N."/>
        </authorList>
    </citation>
    <scope>NUCLEOTIDE SEQUENCE [LARGE SCALE GENOMIC DNA]</scope>
    <source>
        <strain evidence="8 9">DSM 9990</strain>
    </source>
</reference>
<keyword evidence="7" id="KW-0346">Stress response</keyword>
<gene>
    <name evidence="8" type="ORF">SAMN05660836_01527</name>
</gene>
<evidence type="ECO:0000256" key="6">
    <source>
        <dbReference type="ARBA" id="ARBA00022884"/>
    </source>
</evidence>
<dbReference type="RefSeq" id="WP_093394727.1">
    <property type="nucleotide sequence ID" value="NZ_FOUU01000004.1"/>
</dbReference>
<dbReference type="Gene3D" id="3.30.920.30">
    <property type="entry name" value="Hypothetical protein"/>
    <property type="match status" value="1"/>
</dbReference>
<evidence type="ECO:0000256" key="4">
    <source>
        <dbReference type="ARBA" id="ARBA00022759"/>
    </source>
</evidence>
<dbReference type="OrthoDB" id="9810412at2"/>
<dbReference type="EMBL" id="FOUU01000004">
    <property type="protein sequence ID" value="SFM80242.1"/>
    <property type="molecule type" value="Genomic_DNA"/>
</dbReference>
<dbReference type="PANTHER" id="PTHR34873">
    <property type="entry name" value="SSR1766 PROTEIN"/>
    <property type="match status" value="1"/>
</dbReference>
<comment type="similarity">
    <text evidence="1">Belongs to the HicA mRNA interferase family.</text>
</comment>
<evidence type="ECO:0000256" key="5">
    <source>
        <dbReference type="ARBA" id="ARBA00022801"/>
    </source>
</evidence>
<proteinExistence type="inferred from homology"/>
<protein>
    <submittedName>
        <fullName evidence="8">Predicted RNA binding protein YcfA, dsRBD-like fold, HicA-like mRNA interferase family</fullName>
    </submittedName>
</protein>
<evidence type="ECO:0000256" key="7">
    <source>
        <dbReference type="ARBA" id="ARBA00023016"/>
    </source>
</evidence>
<dbReference type="Proteomes" id="UP000199611">
    <property type="component" value="Unassembled WGS sequence"/>
</dbReference>
<dbReference type="InterPro" id="IPR038570">
    <property type="entry name" value="HicA_sf"/>
</dbReference>
<keyword evidence="3" id="KW-0540">Nuclease</keyword>